<dbReference type="Proteomes" id="UP000695023">
    <property type="component" value="Unplaced"/>
</dbReference>
<dbReference type="PANTHER" id="PTHR46599:SF6">
    <property type="entry name" value="DUAL SPECIFICITY PHOSPHATASE 26"/>
    <property type="match status" value="1"/>
</dbReference>
<feature type="compositionally biased region" description="Low complexity" evidence="1">
    <location>
        <begin position="39"/>
        <end position="49"/>
    </location>
</feature>
<dbReference type="RefSeq" id="XP_005747536.1">
    <property type="nucleotide sequence ID" value="XM_005747479.1"/>
</dbReference>
<dbReference type="PANTHER" id="PTHR46599">
    <property type="entry name" value="PIGGYBAC TRANSPOSABLE ELEMENT-DERIVED PROTEIN 4"/>
    <property type="match status" value="1"/>
</dbReference>
<reference evidence="4" key="1">
    <citation type="submission" date="2025-08" db="UniProtKB">
        <authorList>
            <consortium name="RefSeq"/>
        </authorList>
    </citation>
    <scope>IDENTIFICATION</scope>
</reference>
<protein>
    <submittedName>
        <fullName evidence="4">PiggyBac transposable element-derived protein 4-like</fullName>
    </submittedName>
</protein>
<evidence type="ECO:0000313" key="4">
    <source>
        <dbReference type="RefSeq" id="XP_005747536.1"/>
    </source>
</evidence>
<accession>A0A9Y3VQH7</accession>
<name>A0A9Y3VQH7_9CICH</name>
<feature type="region of interest" description="Disordered" evidence="1">
    <location>
        <begin position="506"/>
        <end position="538"/>
    </location>
</feature>
<dbReference type="InterPro" id="IPR029526">
    <property type="entry name" value="PGBD"/>
</dbReference>
<dbReference type="Pfam" id="PF13843">
    <property type="entry name" value="DDE_Tnp_1_7"/>
    <property type="match status" value="1"/>
</dbReference>
<dbReference type="AlphaFoldDB" id="A0A9Y3VQH7"/>
<gene>
    <name evidence="4" type="primary">LOC102205202</name>
</gene>
<feature type="compositionally biased region" description="Acidic residues" evidence="1">
    <location>
        <begin position="50"/>
        <end position="63"/>
    </location>
</feature>
<keyword evidence="3" id="KW-1185">Reference proteome</keyword>
<feature type="domain" description="PiggyBac transposable element-derived protein" evidence="2">
    <location>
        <begin position="108"/>
        <end position="453"/>
    </location>
</feature>
<evidence type="ECO:0000256" key="1">
    <source>
        <dbReference type="SAM" id="MobiDB-lite"/>
    </source>
</evidence>
<sequence length="618" mass="71209">MKRTLSLEEAVAAVLHSSESEKDSTGSGDISGSEEGEEYLPGTEELCSLSEEEEEDEEEETGLEADHQWNSRNGEIMWQPTHEEVLPFFPPPILTPGPTHYAIARISSPVSMFSLFFAEDIMQLILHFTNLQGKRLVKDWKDTDEEELRAYMGLLILAGLYRSQHETTTSLWDGETGRVLFPATMSRKRFAQINLAIRFDDLLSRPGRYRGDKLTPIKDLWTKWSDRLPKFFNPGRDICVDEQLVPFKGRCSFKQYMPSKPAKYGLKIWALCDVQTSYAWRLQVYTGKSPSASREINQGMRVVLELTEGLQGHTVTTDNFFTSFPLAEELRKRRMALVGMLRLNKPELPPQLLNIRQREVLSSLFAFSRNRAVVSYVPQKRKNVVVLSTRHREPQVQDFGKKKPQIILDYNKCKGAVDHLDQVCGTYSCRWQTRRWPMCLLYHMIDVSLYNAFILFTAVEPEWNRGKRYRRRLFIDEVGRALITPTMMTRTRLPRTPFAASLVLQAQGKEEQQEQQGQQRQQEQEEEEQRSMTRNQCTSCKRRRRIRMSCCKCGDHFGYEGQRMGVNFEGCSRIKGTGEIKEHNSHSAPSSLQVSEGTMHEVKDGIIRSNARLVGKLK</sequence>
<organism evidence="3 4">
    <name type="scientific">Pundamilia nyererei</name>
    <dbReference type="NCBI Taxonomy" id="303518"/>
    <lineage>
        <taxon>Eukaryota</taxon>
        <taxon>Metazoa</taxon>
        <taxon>Chordata</taxon>
        <taxon>Craniata</taxon>
        <taxon>Vertebrata</taxon>
        <taxon>Euteleostomi</taxon>
        <taxon>Actinopterygii</taxon>
        <taxon>Neopterygii</taxon>
        <taxon>Teleostei</taxon>
        <taxon>Neoteleostei</taxon>
        <taxon>Acanthomorphata</taxon>
        <taxon>Ovalentaria</taxon>
        <taxon>Cichlomorphae</taxon>
        <taxon>Cichliformes</taxon>
        <taxon>Cichlidae</taxon>
        <taxon>African cichlids</taxon>
        <taxon>Pseudocrenilabrinae</taxon>
        <taxon>Haplochromini</taxon>
        <taxon>Pundamilia</taxon>
    </lineage>
</organism>
<proteinExistence type="predicted"/>
<evidence type="ECO:0000259" key="2">
    <source>
        <dbReference type="Pfam" id="PF13843"/>
    </source>
</evidence>
<evidence type="ECO:0000313" key="3">
    <source>
        <dbReference type="Proteomes" id="UP000695023"/>
    </source>
</evidence>
<dbReference type="GeneID" id="102205202"/>
<feature type="region of interest" description="Disordered" evidence="1">
    <location>
        <begin position="1"/>
        <end position="70"/>
    </location>
</feature>